<name>A0A7X0NGE6_9GAMM</name>
<dbReference type="Proteomes" id="UP000537141">
    <property type="component" value="Unassembled WGS sequence"/>
</dbReference>
<dbReference type="EMBL" id="JACHHU010000009">
    <property type="protein sequence ID" value="MBB6542929.1"/>
    <property type="molecule type" value="Genomic_DNA"/>
</dbReference>
<evidence type="ECO:0000259" key="1">
    <source>
        <dbReference type="SMART" id="SM00871"/>
    </source>
</evidence>
<evidence type="ECO:0000313" key="2">
    <source>
        <dbReference type="EMBL" id="MBB6542929.1"/>
    </source>
</evidence>
<dbReference type="PANTHER" id="PTHR36444:SF2">
    <property type="entry name" value="TRANSCRIPTIONAL REGULATOR PROTEIN YOBU-RELATED"/>
    <property type="match status" value="1"/>
</dbReference>
<dbReference type="AlphaFoldDB" id="A0A7X0NGE6"/>
<dbReference type="InterPro" id="IPR010499">
    <property type="entry name" value="AraC_E-bd"/>
</dbReference>
<dbReference type="SMART" id="SM00871">
    <property type="entry name" value="AraC_E_bind"/>
    <property type="match status" value="1"/>
</dbReference>
<comment type="caution">
    <text evidence="2">The sequence shown here is derived from an EMBL/GenBank/DDBJ whole genome shotgun (WGS) entry which is preliminary data.</text>
</comment>
<dbReference type="RefSeq" id="WP_184423738.1">
    <property type="nucleotide sequence ID" value="NZ_AP027362.1"/>
</dbReference>
<keyword evidence="3" id="KW-1185">Reference proteome</keyword>
<accession>A0A7X0NGE6</accession>
<sequence>MEIRQVAEKVITGITTRTDNVTEMNPNTGKIGTLWQTFDNSVPVDYKHGERVYGVYSDYESDHTGKFTVLAGFDGVSFPELPNLEQITIESGKYLVFTYKGEMPQIAIDAWTEVWQYFTSDKAKHERLYTTDFEYYPSGEQIEVHIAIK</sequence>
<dbReference type="InterPro" id="IPR029441">
    <property type="entry name" value="Cass2"/>
</dbReference>
<proteinExistence type="predicted"/>
<dbReference type="Pfam" id="PF14526">
    <property type="entry name" value="Cass2"/>
    <property type="match status" value="1"/>
</dbReference>
<reference evidence="2 3" key="1">
    <citation type="submission" date="2020-08" db="EMBL/GenBank/DDBJ databases">
        <title>Genomic Encyclopedia of Type Strains, Phase IV (KMG-IV): sequencing the most valuable type-strain genomes for metagenomic binning, comparative biology and taxonomic classification.</title>
        <authorList>
            <person name="Goeker M."/>
        </authorList>
    </citation>
    <scope>NUCLEOTIDE SEQUENCE [LARGE SCALE GENOMIC DNA]</scope>
    <source>
        <strain evidence="2 3">DSM 26287</strain>
    </source>
</reference>
<evidence type="ECO:0000313" key="3">
    <source>
        <dbReference type="Proteomes" id="UP000537141"/>
    </source>
</evidence>
<dbReference type="SUPFAM" id="SSF55136">
    <property type="entry name" value="Probable bacterial effector-binding domain"/>
    <property type="match status" value="1"/>
</dbReference>
<dbReference type="Gene3D" id="3.20.80.10">
    <property type="entry name" value="Regulatory factor, effector binding domain"/>
    <property type="match status" value="1"/>
</dbReference>
<protein>
    <submittedName>
        <fullName evidence="2">Putative transcriptional regulator YdeE</fullName>
    </submittedName>
</protein>
<gene>
    <name evidence="2" type="ORF">HNQ55_001433</name>
</gene>
<dbReference type="PANTHER" id="PTHR36444">
    <property type="entry name" value="TRANSCRIPTIONAL REGULATOR PROTEIN YOBU-RELATED"/>
    <property type="match status" value="1"/>
</dbReference>
<dbReference type="InterPro" id="IPR053182">
    <property type="entry name" value="YobU-like_regulator"/>
</dbReference>
<feature type="domain" description="AraC effector-binding" evidence="1">
    <location>
        <begin position="1"/>
        <end position="149"/>
    </location>
</feature>
<dbReference type="InterPro" id="IPR011256">
    <property type="entry name" value="Reg_factor_effector_dom_sf"/>
</dbReference>
<organism evidence="2 3">
    <name type="scientific">Thalassotalea piscium</name>
    <dbReference type="NCBI Taxonomy" id="1230533"/>
    <lineage>
        <taxon>Bacteria</taxon>
        <taxon>Pseudomonadati</taxon>
        <taxon>Pseudomonadota</taxon>
        <taxon>Gammaproteobacteria</taxon>
        <taxon>Alteromonadales</taxon>
        <taxon>Colwelliaceae</taxon>
        <taxon>Thalassotalea</taxon>
    </lineage>
</organism>